<dbReference type="SUPFAM" id="SSF56112">
    <property type="entry name" value="Protein kinase-like (PK-like)"/>
    <property type="match status" value="1"/>
</dbReference>
<dbReference type="Pfam" id="PF13360">
    <property type="entry name" value="PQQ_2"/>
    <property type="match status" value="1"/>
</dbReference>
<evidence type="ECO:0000256" key="1">
    <source>
        <dbReference type="SAM" id="MobiDB-lite"/>
    </source>
</evidence>
<dbReference type="EMBL" id="JAFFZN010000014">
    <property type="protein sequence ID" value="MBO8187169.1"/>
    <property type="molecule type" value="Genomic_DNA"/>
</dbReference>
<dbReference type="Gene3D" id="2.130.10.10">
    <property type="entry name" value="YVTN repeat-like/Quinoprotein amine dehydrogenase"/>
    <property type="match status" value="1"/>
</dbReference>
<dbReference type="Gene3D" id="1.10.510.10">
    <property type="entry name" value="Transferase(Phosphotransferase) domain 1"/>
    <property type="match status" value="1"/>
</dbReference>
<sequence>MEPLRQDDPRRLGPYALVGRLDPAGAEIRPAGRRFLGLAPGGDRTALVSTVPAQYADDPAYQHRFRTEALAAQRLTAGHSWLLPVTEAGGSEAAPVWCASPYRPALPLPTVVETHGPLPLRTVLAVGTALAEALTQLHAGGAAHAGVTADAVLLTADGPRLTGYGTARVTAPDGEPRTPHPFLAPEQITGGRPRPLGDLYALATVLHYALTGRPQGNAPVETADSLPLQLTELLDACQAADPSDRPSAEEFLRRLPYRGTGASGADRQTGPTGPPLADPGPGPGPGPGARVLDGGAAPGGGAGPNGGTVLDSGTSRAAGLLIPGWLPRRVSAALAVQAAAVLAAETEEDLAPAAVPAPAPVPGSAPLLGSASVPDPAPVPVPTQLDGGASPDGVQAAPTGRAAVPRSRSGRASVLSRRSLLTAVGSGAAGVAVGGSVAWTATTEEPRTLSQAERLASKRKSHKRLKGAPPTPKWRYDFSEPAKKFLPLLWQDEVALLADGTAATGIEIRTGEELWSRAKTSPSGRAWPLGNGLVLLAGSDDLLALNPRDGEVEWRSKRYRKGGRRPYERVLAAHGNVIWLVVGNGHSSATPDDRTVAAYDLAKDRELWSAPLPTDYQESHLLPDALVVVTAKKGEPKRFTAFNRKTGDKTWARAYKSVRAGQFTTVAAPATLVAADKGRLHGYELGESDGKEQWKVKAADTNDQAVDFFGVPTSHKGSVYVADSAYGAYRIDARTGKVTWRSEAEFDLEPADRDSTPDTAVTPGGKVLVSAGEVEVDAYETRNGTLLWRFTDLAGGKSGSVLQRRRVVLSDKYALVVSGQSAYALPLD</sequence>
<organism evidence="3 4">
    <name type="scientific">Streptomyces spirodelae</name>
    <dbReference type="NCBI Taxonomy" id="2812904"/>
    <lineage>
        <taxon>Bacteria</taxon>
        <taxon>Bacillati</taxon>
        <taxon>Actinomycetota</taxon>
        <taxon>Actinomycetes</taxon>
        <taxon>Kitasatosporales</taxon>
        <taxon>Streptomycetaceae</taxon>
        <taxon>Streptomyces</taxon>
    </lineage>
</organism>
<dbReference type="SUPFAM" id="SSF63829">
    <property type="entry name" value="Calcium-dependent phosphotriesterase"/>
    <property type="match status" value="1"/>
</dbReference>
<dbReference type="PANTHER" id="PTHR34512:SF30">
    <property type="entry name" value="OUTER MEMBRANE PROTEIN ASSEMBLY FACTOR BAMB"/>
    <property type="match status" value="1"/>
</dbReference>
<dbReference type="InterPro" id="IPR000719">
    <property type="entry name" value="Prot_kinase_dom"/>
</dbReference>
<gene>
    <name evidence="3" type="ORF">JW592_17100</name>
</gene>
<dbReference type="InterPro" id="IPR011009">
    <property type="entry name" value="Kinase-like_dom_sf"/>
</dbReference>
<feature type="compositionally biased region" description="Gly residues" evidence="1">
    <location>
        <begin position="296"/>
        <end position="306"/>
    </location>
</feature>
<evidence type="ECO:0000259" key="2">
    <source>
        <dbReference type="PROSITE" id="PS50011"/>
    </source>
</evidence>
<dbReference type="Proteomes" id="UP001518976">
    <property type="component" value="Unassembled WGS sequence"/>
</dbReference>
<feature type="compositionally biased region" description="Basic residues" evidence="1">
    <location>
        <begin position="457"/>
        <end position="466"/>
    </location>
</feature>
<reference evidence="3 4" key="1">
    <citation type="submission" date="2021-02" db="EMBL/GenBank/DDBJ databases">
        <title>Streptomyces spirodelae sp. nov., isolated from duckweed.</title>
        <authorList>
            <person name="Saimee Y."/>
            <person name="Duangmal K."/>
        </authorList>
    </citation>
    <scope>NUCLEOTIDE SEQUENCE [LARGE SCALE GENOMIC DNA]</scope>
    <source>
        <strain evidence="3 4">DW4-2</strain>
    </source>
</reference>
<accession>A0ABS3WVN3</accession>
<dbReference type="SMART" id="SM00564">
    <property type="entry name" value="PQQ"/>
    <property type="match status" value="5"/>
</dbReference>
<evidence type="ECO:0000313" key="3">
    <source>
        <dbReference type="EMBL" id="MBO8187169.1"/>
    </source>
</evidence>
<dbReference type="InterPro" id="IPR002372">
    <property type="entry name" value="PQQ_rpt_dom"/>
</dbReference>
<dbReference type="PROSITE" id="PS50011">
    <property type="entry name" value="PROTEIN_KINASE_DOM"/>
    <property type="match status" value="1"/>
</dbReference>
<dbReference type="RefSeq" id="WP_209265970.1">
    <property type="nucleotide sequence ID" value="NZ_JAFFZN010000014.1"/>
</dbReference>
<dbReference type="PANTHER" id="PTHR34512">
    <property type="entry name" value="CELL SURFACE PROTEIN"/>
    <property type="match status" value="1"/>
</dbReference>
<feature type="region of interest" description="Disordered" evidence="1">
    <location>
        <begin position="444"/>
        <end position="472"/>
    </location>
</feature>
<feature type="region of interest" description="Disordered" evidence="1">
    <location>
        <begin position="256"/>
        <end position="310"/>
    </location>
</feature>
<keyword evidence="4" id="KW-1185">Reference proteome</keyword>
<evidence type="ECO:0000313" key="4">
    <source>
        <dbReference type="Proteomes" id="UP001518976"/>
    </source>
</evidence>
<feature type="compositionally biased region" description="Pro residues" evidence="1">
    <location>
        <begin position="272"/>
        <end position="286"/>
    </location>
</feature>
<dbReference type="SMART" id="SM00220">
    <property type="entry name" value="S_TKc"/>
    <property type="match status" value="1"/>
</dbReference>
<dbReference type="SUPFAM" id="SSF50998">
    <property type="entry name" value="Quinoprotein alcohol dehydrogenase-like"/>
    <property type="match status" value="1"/>
</dbReference>
<dbReference type="InterPro" id="IPR011047">
    <property type="entry name" value="Quinoprotein_ADH-like_sf"/>
</dbReference>
<name>A0ABS3WVN3_9ACTN</name>
<feature type="domain" description="Protein kinase" evidence="2">
    <location>
        <begin position="1"/>
        <end position="258"/>
    </location>
</feature>
<feature type="region of interest" description="Disordered" evidence="1">
    <location>
        <begin position="366"/>
        <end position="410"/>
    </location>
</feature>
<dbReference type="InterPro" id="IPR018391">
    <property type="entry name" value="PQQ_b-propeller_rpt"/>
</dbReference>
<comment type="caution">
    <text evidence="3">The sequence shown here is derived from an EMBL/GenBank/DDBJ whole genome shotgun (WGS) entry which is preliminary data.</text>
</comment>
<dbReference type="InterPro" id="IPR015943">
    <property type="entry name" value="WD40/YVTN_repeat-like_dom_sf"/>
</dbReference>
<protein>
    <submittedName>
        <fullName evidence="3">PQQ-binding-like beta-propeller repeat protein</fullName>
    </submittedName>
</protein>
<proteinExistence type="predicted"/>
<dbReference type="Gene3D" id="2.40.128.630">
    <property type="match status" value="1"/>
</dbReference>